<evidence type="ECO:0000256" key="8">
    <source>
        <dbReference type="PROSITE-ProRule" id="PRU00169"/>
    </source>
</evidence>
<keyword evidence="12" id="KW-1185">Reference proteome</keyword>
<evidence type="ECO:0000259" key="9">
    <source>
        <dbReference type="PROSITE" id="PS01124"/>
    </source>
</evidence>
<gene>
    <name evidence="11" type="ORF">J2Z65_000149</name>
</gene>
<reference evidence="11 12" key="1">
    <citation type="submission" date="2021-03" db="EMBL/GenBank/DDBJ databases">
        <title>Genomic Encyclopedia of Type Strains, Phase IV (KMG-IV): sequencing the most valuable type-strain genomes for metagenomic binning, comparative biology and taxonomic classification.</title>
        <authorList>
            <person name="Goeker M."/>
        </authorList>
    </citation>
    <scope>NUCLEOTIDE SEQUENCE [LARGE SCALE GENOMIC DNA]</scope>
    <source>
        <strain evidence="11 12">DSM 24950</strain>
    </source>
</reference>
<dbReference type="InterPro" id="IPR018062">
    <property type="entry name" value="HTH_AraC-typ_CS"/>
</dbReference>
<dbReference type="InterPro" id="IPR020449">
    <property type="entry name" value="Tscrpt_reg_AraC-type_HTH"/>
</dbReference>
<dbReference type="Pfam" id="PF12833">
    <property type="entry name" value="HTH_18"/>
    <property type="match status" value="1"/>
</dbReference>
<evidence type="ECO:0000313" key="11">
    <source>
        <dbReference type="EMBL" id="MBP1960955.1"/>
    </source>
</evidence>
<keyword evidence="6" id="KW-0238">DNA-binding</keyword>
<dbReference type="Pfam" id="PF00072">
    <property type="entry name" value="Response_reg"/>
    <property type="match status" value="1"/>
</dbReference>
<dbReference type="PROSITE" id="PS50110">
    <property type="entry name" value="RESPONSE_REGULATORY"/>
    <property type="match status" value="1"/>
</dbReference>
<dbReference type="InterPro" id="IPR009057">
    <property type="entry name" value="Homeodomain-like_sf"/>
</dbReference>
<dbReference type="CDD" id="cd17536">
    <property type="entry name" value="REC_YesN-like"/>
    <property type="match status" value="1"/>
</dbReference>
<feature type="modified residue" description="4-aspartylphosphate" evidence="8">
    <location>
        <position position="55"/>
    </location>
</feature>
<dbReference type="SMART" id="SM00342">
    <property type="entry name" value="HTH_ARAC"/>
    <property type="match status" value="1"/>
</dbReference>
<dbReference type="PROSITE" id="PS00041">
    <property type="entry name" value="HTH_ARAC_FAMILY_1"/>
    <property type="match status" value="1"/>
</dbReference>
<keyword evidence="3 8" id="KW-0597">Phosphoprotein</keyword>
<dbReference type="Gene3D" id="3.40.50.2300">
    <property type="match status" value="1"/>
</dbReference>
<dbReference type="InterPro" id="IPR018060">
    <property type="entry name" value="HTH_AraC"/>
</dbReference>
<dbReference type="SUPFAM" id="SSF52172">
    <property type="entry name" value="CheY-like"/>
    <property type="match status" value="1"/>
</dbReference>
<dbReference type="PRINTS" id="PR00032">
    <property type="entry name" value="HTHARAC"/>
</dbReference>
<evidence type="ECO:0000256" key="7">
    <source>
        <dbReference type="ARBA" id="ARBA00023163"/>
    </source>
</evidence>
<dbReference type="Proteomes" id="UP001519344">
    <property type="component" value="Unassembled WGS sequence"/>
</dbReference>
<feature type="domain" description="Response regulatory" evidence="10">
    <location>
        <begin position="3"/>
        <end position="120"/>
    </location>
</feature>
<dbReference type="SMART" id="SM00448">
    <property type="entry name" value="REC"/>
    <property type="match status" value="1"/>
</dbReference>
<evidence type="ECO:0000256" key="2">
    <source>
        <dbReference type="ARBA" id="ARBA00022490"/>
    </source>
</evidence>
<keyword evidence="2" id="KW-0963">Cytoplasm</keyword>
<dbReference type="Gene3D" id="1.10.10.60">
    <property type="entry name" value="Homeodomain-like"/>
    <property type="match status" value="2"/>
</dbReference>
<feature type="domain" description="HTH araC/xylS-type" evidence="9">
    <location>
        <begin position="425"/>
        <end position="523"/>
    </location>
</feature>
<dbReference type="InterPro" id="IPR011006">
    <property type="entry name" value="CheY-like_superfamily"/>
</dbReference>
<evidence type="ECO:0000259" key="10">
    <source>
        <dbReference type="PROSITE" id="PS50110"/>
    </source>
</evidence>
<comment type="subcellular location">
    <subcellularLocation>
        <location evidence="1">Cytoplasm</location>
    </subcellularLocation>
</comment>
<comment type="caution">
    <text evidence="11">The sequence shown here is derived from an EMBL/GenBank/DDBJ whole genome shotgun (WGS) entry which is preliminary data.</text>
</comment>
<proteinExistence type="predicted"/>
<dbReference type="PANTHER" id="PTHR42713">
    <property type="entry name" value="HISTIDINE KINASE-RELATED"/>
    <property type="match status" value="1"/>
</dbReference>
<accession>A0ABS4HQR6</accession>
<dbReference type="PROSITE" id="PS01124">
    <property type="entry name" value="HTH_ARAC_FAMILY_2"/>
    <property type="match status" value="1"/>
</dbReference>
<dbReference type="InterPro" id="IPR051552">
    <property type="entry name" value="HptR"/>
</dbReference>
<dbReference type="EMBL" id="JAGGKV010000001">
    <property type="protein sequence ID" value="MBP1960955.1"/>
    <property type="molecule type" value="Genomic_DNA"/>
</dbReference>
<dbReference type="PANTHER" id="PTHR42713:SF3">
    <property type="entry name" value="TRANSCRIPTIONAL REGULATORY PROTEIN HPTR"/>
    <property type="match status" value="1"/>
</dbReference>
<dbReference type="InterPro" id="IPR001789">
    <property type="entry name" value="Sig_transdc_resp-reg_receiver"/>
</dbReference>
<evidence type="ECO:0000256" key="1">
    <source>
        <dbReference type="ARBA" id="ARBA00004496"/>
    </source>
</evidence>
<evidence type="ECO:0000256" key="4">
    <source>
        <dbReference type="ARBA" id="ARBA00023012"/>
    </source>
</evidence>
<sequence length="537" mass="61969">MYNVLIVDDEPEIRLGLKLKVDWERLGLTIAGEAGNGAEAMDWLTQHPVDIVITDMNMPVMNGVSLLESCYELYPTLRLIVITGYEDFHYAKAAIRNQARDYLLKPVTQDELTETLGKIVQELEDLRNERDQQAMIQWRLSQYYKEMKEHFIVHLVKEEVERESTLRERAKWFQLDSWETSKARFVTAGSMERLHAEGQGERSPDKMRLPFEMFCREAAETTNGLFHVFRDANYTGLMHFVTVAGEEELKEFAHNLRVAVTDHLGFEPAIVMGQPVMGLRQWKDGYLSALLAWNLNGNQVPQGIQQQSAMEADLSEEMSKVLQRYVTRGDLASFEQAVQKELSAAFAASQARFVKLIFQLYLMLDAMAFTAGIILESNEQLWIRPEQVWGFDTTAKAQQFLKKLADKIIRGPEKDPVHAEHSMIQAAEQFIQDNYMYDLNLTMLAERFNYNSSYFSEMFKAKAGKTFIQYITDVRMAKAVQLLDETMLSLWDIAELTGFSNASYFSSKFKRMYGISPSDYRIRLKVPEKFDNQEPKK</sequence>
<evidence type="ECO:0000256" key="6">
    <source>
        <dbReference type="ARBA" id="ARBA00023125"/>
    </source>
</evidence>
<dbReference type="SUPFAM" id="SSF46689">
    <property type="entry name" value="Homeodomain-like"/>
    <property type="match status" value="2"/>
</dbReference>
<evidence type="ECO:0000313" key="12">
    <source>
        <dbReference type="Proteomes" id="UP001519344"/>
    </source>
</evidence>
<keyword evidence="7" id="KW-0804">Transcription</keyword>
<evidence type="ECO:0000256" key="3">
    <source>
        <dbReference type="ARBA" id="ARBA00022553"/>
    </source>
</evidence>
<name>A0ABS4HQR6_9BACL</name>
<keyword evidence="4" id="KW-0902">Two-component regulatory system</keyword>
<organism evidence="11 12">
    <name type="scientific">Paenibacillus aceris</name>
    <dbReference type="NCBI Taxonomy" id="869555"/>
    <lineage>
        <taxon>Bacteria</taxon>
        <taxon>Bacillati</taxon>
        <taxon>Bacillota</taxon>
        <taxon>Bacilli</taxon>
        <taxon>Bacillales</taxon>
        <taxon>Paenibacillaceae</taxon>
        <taxon>Paenibacillus</taxon>
    </lineage>
</organism>
<protein>
    <submittedName>
        <fullName evidence="11">Two-component system response regulator YesN</fullName>
    </submittedName>
</protein>
<keyword evidence="5" id="KW-0805">Transcription regulation</keyword>
<dbReference type="RefSeq" id="WP_240159633.1">
    <property type="nucleotide sequence ID" value="NZ_JAAOZR010000013.1"/>
</dbReference>
<evidence type="ECO:0000256" key="5">
    <source>
        <dbReference type="ARBA" id="ARBA00023015"/>
    </source>
</evidence>